<comment type="cofactor">
    <cofactor evidence="1">
        <name>a divalent metal cation</name>
        <dbReference type="ChEBI" id="CHEBI:60240"/>
    </cofactor>
</comment>
<name>A0A6J8E7U7_MYTCO</name>
<dbReference type="PROSITE" id="PS50950">
    <property type="entry name" value="ZF_THAP"/>
    <property type="match status" value="1"/>
</dbReference>
<keyword evidence="3 6" id="KW-0863">Zinc-finger</keyword>
<dbReference type="InterPro" id="IPR027806">
    <property type="entry name" value="HARBI1_dom"/>
</dbReference>
<keyword evidence="5 6" id="KW-0238">DNA-binding</keyword>
<evidence type="ECO:0000313" key="9">
    <source>
        <dbReference type="Proteomes" id="UP000507470"/>
    </source>
</evidence>
<dbReference type="SMART" id="SM00980">
    <property type="entry name" value="THAP"/>
    <property type="match status" value="1"/>
</dbReference>
<feature type="domain" description="THAP-type" evidence="7">
    <location>
        <begin position="16"/>
        <end position="94"/>
    </location>
</feature>
<keyword evidence="9" id="KW-1185">Reference proteome</keyword>
<evidence type="ECO:0000256" key="6">
    <source>
        <dbReference type="PROSITE-ProRule" id="PRU00309"/>
    </source>
</evidence>
<evidence type="ECO:0000256" key="5">
    <source>
        <dbReference type="ARBA" id="ARBA00023125"/>
    </source>
</evidence>
<keyword evidence="2" id="KW-0479">Metal-binding</keyword>
<accession>A0A6J8E7U7</accession>
<dbReference type="EMBL" id="CACVKT020008607">
    <property type="protein sequence ID" value="CAC5416186.1"/>
    <property type="molecule type" value="Genomic_DNA"/>
</dbReference>
<evidence type="ECO:0000313" key="8">
    <source>
        <dbReference type="EMBL" id="CAC5416186.1"/>
    </source>
</evidence>
<dbReference type="GO" id="GO:0008270">
    <property type="term" value="F:zinc ion binding"/>
    <property type="evidence" value="ECO:0007669"/>
    <property type="project" value="UniProtKB-KW"/>
</dbReference>
<dbReference type="OrthoDB" id="6122338at2759"/>
<dbReference type="AlphaFoldDB" id="A0A6J8E7U7"/>
<sequence length="252" mass="28368">MNAASSTMSTKKKSTGKKYCCVPGCSHTSDKIGPDGIKFILHRIPMSEKKAHIKKLWIQRLKNVRANLIVNDSTRVCSAHFDGPFTHESIPTIFPSKPMKKAQWMTWSEYKHSNTFKVLIGVTPSGMVTFISRLWGGNVSDRHIVQHDEFLPKLSKGDVIMANKGFTVEDLLPANVGLNMPPRVSTKKQMSHLEFFKTNSIASARIVVEMKMEQIKNYNILNSRLPISEAHLSEQMIFICAAFTNLLPPLLK</sequence>
<reference evidence="8 9" key="1">
    <citation type="submission" date="2020-06" db="EMBL/GenBank/DDBJ databases">
        <authorList>
            <person name="Li R."/>
            <person name="Bekaert M."/>
        </authorList>
    </citation>
    <scope>NUCLEOTIDE SEQUENCE [LARGE SCALE GENOMIC DNA]</scope>
    <source>
        <strain evidence="9">wild</strain>
    </source>
</reference>
<keyword evidence="4" id="KW-0862">Zinc</keyword>
<dbReference type="Pfam" id="PF13359">
    <property type="entry name" value="DDE_Tnp_4"/>
    <property type="match status" value="1"/>
</dbReference>
<evidence type="ECO:0000256" key="2">
    <source>
        <dbReference type="ARBA" id="ARBA00022723"/>
    </source>
</evidence>
<proteinExistence type="predicted"/>
<dbReference type="InterPro" id="IPR006612">
    <property type="entry name" value="THAP_Znf"/>
</dbReference>
<protein>
    <recommendedName>
        <fullName evidence="7">THAP-type domain-containing protein</fullName>
    </recommendedName>
</protein>
<organism evidence="8 9">
    <name type="scientific">Mytilus coruscus</name>
    <name type="common">Sea mussel</name>
    <dbReference type="NCBI Taxonomy" id="42192"/>
    <lineage>
        <taxon>Eukaryota</taxon>
        <taxon>Metazoa</taxon>
        <taxon>Spiralia</taxon>
        <taxon>Lophotrochozoa</taxon>
        <taxon>Mollusca</taxon>
        <taxon>Bivalvia</taxon>
        <taxon>Autobranchia</taxon>
        <taxon>Pteriomorphia</taxon>
        <taxon>Mytilida</taxon>
        <taxon>Mytiloidea</taxon>
        <taxon>Mytilidae</taxon>
        <taxon>Mytilinae</taxon>
        <taxon>Mytilus</taxon>
    </lineage>
</organism>
<evidence type="ECO:0000256" key="3">
    <source>
        <dbReference type="ARBA" id="ARBA00022771"/>
    </source>
</evidence>
<evidence type="ECO:0000256" key="1">
    <source>
        <dbReference type="ARBA" id="ARBA00001968"/>
    </source>
</evidence>
<dbReference type="PANTHER" id="PTHR23080">
    <property type="entry name" value="THAP DOMAIN PROTEIN"/>
    <property type="match status" value="1"/>
</dbReference>
<dbReference type="GO" id="GO:0003677">
    <property type="term" value="F:DNA binding"/>
    <property type="evidence" value="ECO:0007669"/>
    <property type="project" value="UniProtKB-UniRule"/>
</dbReference>
<evidence type="ECO:0000256" key="4">
    <source>
        <dbReference type="ARBA" id="ARBA00022833"/>
    </source>
</evidence>
<dbReference type="SUPFAM" id="SSF57716">
    <property type="entry name" value="Glucocorticoid receptor-like (DNA-binding domain)"/>
    <property type="match status" value="1"/>
</dbReference>
<evidence type="ECO:0000259" key="7">
    <source>
        <dbReference type="PROSITE" id="PS50950"/>
    </source>
</evidence>
<dbReference type="Proteomes" id="UP000507470">
    <property type="component" value="Unassembled WGS sequence"/>
</dbReference>
<gene>
    <name evidence="8" type="ORF">MCOR_48825</name>
</gene>
<dbReference type="Pfam" id="PF05485">
    <property type="entry name" value="THAP"/>
    <property type="match status" value="1"/>
</dbReference>